<keyword evidence="4 5" id="KW-0472">Membrane</keyword>
<evidence type="ECO:0000313" key="6">
    <source>
        <dbReference type="EMBL" id="GAA4628103.1"/>
    </source>
</evidence>
<keyword evidence="7" id="KW-1185">Reference proteome</keyword>
<evidence type="ECO:0000256" key="1">
    <source>
        <dbReference type="ARBA" id="ARBA00004141"/>
    </source>
</evidence>
<sequence>MFIAYVVVAVLAIAANGFSGVAAVVHFKPILPPMARAGVPESWLAFPIGTLKIAGAVGLLLGLAGVPLIGTAAVIGLVLFFVCALYTHIRASDYSFQFGLANGFLALAVAALALDLASAR</sequence>
<protein>
    <submittedName>
        <fullName evidence="6">DoxX family protein</fullName>
    </submittedName>
</protein>
<keyword evidence="2 5" id="KW-0812">Transmembrane</keyword>
<dbReference type="Pfam" id="PF13564">
    <property type="entry name" value="DoxX_2"/>
    <property type="match status" value="1"/>
</dbReference>
<feature type="transmembrane region" description="Helical" evidence="5">
    <location>
        <begin position="95"/>
        <end position="117"/>
    </location>
</feature>
<dbReference type="InterPro" id="IPR032808">
    <property type="entry name" value="DoxX"/>
</dbReference>
<reference evidence="7" key="1">
    <citation type="journal article" date="2019" name="Int. J. Syst. Evol. Microbiol.">
        <title>The Global Catalogue of Microorganisms (GCM) 10K type strain sequencing project: providing services to taxonomists for standard genome sequencing and annotation.</title>
        <authorList>
            <consortium name="The Broad Institute Genomics Platform"/>
            <consortium name="The Broad Institute Genome Sequencing Center for Infectious Disease"/>
            <person name="Wu L."/>
            <person name="Ma J."/>
        </authorList>
    </citation>
    <scope>NUCLEOTIDE SEQUENCE [LARGE SCALE GENOMIC DNA]</scope>
    <source>
        <strain evidence="7">JCM 17939</strain>
    </source>
</reference>
<organism evidence="6 7">
    <name type="scientific">Actinoallomurus vinaceus</name>
    <dbReference type="NCBI Taxonomy" id="1080074"/>
    <lineage>
        <taxon>Bacteria</taxon>
        <taxon>Bacillati</taxon>
        <taxon>Actinomycetota</taxon>
        <taxon>Actinomycetes</taxon>
        <taxon>Streptosporangiales</taxon>
        <taxon>Thermomonosporaceae</taxon>
        <taxon>Actinoallomurus</taxon>
    </lineage>
</organism>
<dbReference type="EMBL" id="BAABHK010000005">
    <property type="protein sequence ID" value="GAA4628103.1"/>
    <property type="molecule type" value="Genomic_DNA"/>
</dbReference>
<evidence type="ECO:0000313" key="7">
    <source>
        <dbReference type="Proteomes" id="UP001501442"/>
    </source>
</evidence>
<gene>
    <name evidence="6" type="ORF">GCM10023196_043060</name>
</gene>
<evidence type="ECO:0000256" key="5">
    <source>
        <dbReference type="SAM" id="Phobius"/>
    </source>
</evidence>
<dbReference type="Proteomes" id="UP001501442">
    <property type="component" value="Unassembled WGS sequence"/>
</dbReference>
<comment type="caution">
    <text evidence="6">The sequence shown here is derived from an EMBL/GenBank/DDBJ whole genome shotgun (WGS) entry which is preliminary data.</text>
</comment>
<evidence type="ECO:0000256" key="4">
    <source>
        <dbReference type="ARBA" id="ARBA00023136"/>
    </source>
</evidence>
<evidence type="ECO:0000256" key="2">
    <source>
        <dbReference type="ARBA" id="ARBA00022692"/>
    </source>
</evidence>
<proteinExistence type="predicted"/>
<dbReference type="RefSeq" id="WP_345432705.1">
    <property type="nucleotide sequence ID" value="NZ_BAABHK010000005.1"/>
</dbReference>
<name>A0ABP8UB71_9ACTN</name>
<evidence type="ECO:0000256" key="3">
    <source>
        <dbReference type="ARBA" id="ARBA00022989"/>
    </source>
</evidence>
<feature type="transmembrane region" description="Helical" evidence="5">
    <location>
        <begin position="68"/>
        <end position="89"/>
    </location>
</feature>
<accession>A0ABP8UB71</accession>
<comment type="subcellular location">
    <subcellularLocation>
        <location evidence="1">Membrane</location>
        <topology evidence="1">Multi-pass membrane protein</topology>
    </subcellularLocation>
</comment>
<feature type="transmembrane region" description="Helical" evidence="5">
    <location>
        <begin position="43"/>
        <end position="61"/>
    </location>
</feature>
<keyword evidence="3 5" id="KW-1133">Transmembrane helix</keyword>